<dbReference type="PROSITE" id="PS50970">
    <property type="entry name" value="HCY"/>
    <property type="match status" value="1"/>
</dbReference>
<evidence type="ECO:0000256" key="3">
    <source>
        <dbReference type="ARBA" id="ARBA00022723"/>
    </source>
</evidence>
<dbReference type="PANTHER" id="PTHR46015:SF1">
    <property type="entry name" value="HOMOCYSTEINE S-METHYLTRANSFERASE-LIKE ISOFORM 1"/>
    <property type="match status" value="1"/>
</dbReference>
<evidence type="ECO:0000256" key="4">
    <source>
        <dbReference type="ARBA" id="ARBA00022833"/>
    </source>
</evidence>
<dbReference type="SUPFAM" id="SSF82282">
    <property type="entry name" value="Homocysteine S-methyltransferase"/>
    <property type="match status" value="1"/>
</dbReference>
<dbReference type="InterPro" id="IPR036589">
    <property type="entry name" value="HCY_dom_sf"/>
</dbReference>
<keyword evidence="2 6" id="KW-0808">Transferase</keyword>
<dbReference type="FunCoup" id="T1EZE1">
    <property type="interactions" value="76"/>
</dbReference>
<dbReference type="Gene3D" id="3.20.20.330">
    <property type="entry name" value="Homocysteine-binding-like domain"/>
    <property type="match status" value="1"/>
</dbReference>
<accession>T1EZE1</accession>
<evidence type="ECO:0000256" key="1">
    <source>
        <dbReference type="ARBA" id="ARBA00022603"/>
    </source>
</evidence>
<dbReference type="GO" id="GO:0032259">
    <property type="term" value="P:methylation"/>
    <property type="evidence" value="ECO:0007669"/>
    <property type="project" value="UniProtKB-KW"/>
</dbReference>
<dbReference type="NCBIfam" id="NF007020">
    <property type="entry name" value="PRK09485.1"/>
    <property type="match status" value="1"/>
</dbReference>
<evidence type="ECO:0000259" key="7">
    <source>
        <dbReference type="PROSITE" id="PS50970"/>
    </source>
</evidence>
<dbReference type="GeneID" id="20201941"/>
<evidence type="ECO:0000256" key="6">
    <source>
        <dbReference type="PROSITE-ProRule" id="PRU00333"/>
    </source>
</evidence>
<keyword evidence="10" id="KW-1185">Reference proteome</keyword>
<reference evidence="8 10" key="2">
    <citation type="journal article" date="2013" name="Nature">
        <title>Insights into bilaterian evolution from three spiralian genomes.</title>
        <authorList>
            <person name="Simakov O."/>
            <person name="Marletaz F."/>
            <person name="Cho S.J."/>
            <person name="Edsinger-Gonzales E."/>
            <person name="Havlak P."/>
            <person name="Hellsten U."/>
            <person name="Kuo D.H."/>
            <person name="Larsson T."/>
            <person name="Lv J."/>
            <person name="Arendt D."/>
            <person name="Savage R."/>
            <person name="Osoegawa K."/>
            <person name="de Jong P."/>
            <person name="Grimwood J."/>
            <person name="Chapman J.A."/>
            <person name="Shapiro H."/>
            <person name="Aerts A."/>
            <person name="Otillar R.P."/>
            <person name="Terry A.Y."/>
            <person name="Boore J.L."/>
            <person name="Grigoriev I.V."/>
            <person name="Lindberg D.R."/>
            <person name="Seaver E.C."/>
            <person name="Weisblat D.A."/>
            <person name="Putnam N.H."/>
            <person name="Rokhsar D.S."/>
        </authorList>
    </citation>
    <scope>NUCLEOTIDE SEQUENCE</scope>
</reference>
<evidence type="ECO:0000256" key="5">
    <source>
        <dbReference type="ARBA" id="ARBA00034478"/>
    </source>
</evidence>
<dbReference type="HOGENOM" id="CLU_004914_3_2_1"/>
<dbReference type="InParanoid" id="T1EZE1"/>
<protein>
    <recommendedName>
        <fullName evidence="7">Hcy-binding domain-containing protein</fullName>
    </recommendedName>
</protein>
<feature type="domain" description="Hcy-binding" evidence="7">
    <location>
        <begin position="1"/>
        <end position="318"/>
    </location>
</feature>
<dbReference type="InterPro" id="IPR003726">
    <property type="entry name" value="HCY_dom"/>
</dbReference>
<comment type="pathway">
    <text evidence="5">Amino-acid biosynthesis; L-methionine biosynthesis via de novo pathway.</text>
</comment>
<comment type="cofactor">
    <cofactor evidence="6">
        <name>Zn(2+)</name>
        <dbReference type="ChEBI" id="CHEBI:29105"/>
    </cofactor>
</comment>
<dbReference type="PANTHER" id="PTHR46015">
    <property type="entry name" value="ZGC:172121"/>
    <property type="match status" value="1"/>
</dbReference>
<feature type="binding site" evidence="6">
    <location>
        <position position="303"/>
    </location>
    <ligand>
        <name>Zn(2+)</name>
        <dbReference type="ChEBI" id="CHEBI:29105"/>
    </ligand>
</feature>
<dbReference type="CTD" id="20201941"/>
<evidence type="ECO:0000313" key="10">
    <source>
        <dbReference type="Proteomes" id="UP000015101"/>
    </source>
</evidence>
<reference evidence="9" key="3">
    <citation type="submission" date="2015-06" db="UniProtKB">
        <authorList>
            <consortium name="EnsemblMetazoa"/>
        </authorList>
    </citation>
    <scope>IDENTIFICATION</scope>
</reference>
<gene>
    <name evidence="9" type="primary">20201941</name>
    <name evidence="8" type="ORF">HELRODRAFT_167446</name>
</gene>
<evidence type="ECO:0000256" key="2">
    <source>
        <dbReference type="ARBA" id="ARBA00022679"/>
    </source>
</evidence>
<feature type="binding site" evidence="6">
    <location>
        <position position="233"/>
    </location>
    <ligand>
        <name>Zn(2+)</name>
        <dbReference type="ChEBI" id="CHEBI:29105"/>
    </ligand>
</feature>
<dbReference type="AlphaFoldDB" id="T1EZE1"/>
<keyword evidence="1 6" id="KW-0489">Methyltransferase</keyword>
<reference evidence="10" key="1">
    <citation type="submission" date="2012-12" db="EMBL/GenBank/DDBJ databases">
        <authorList>
            <person name="Hellsten U."/>
            <person name="Grimwood J."/>
            <person name="Chapman J.A."/>
            <person name="Shapiro H."/>
            <person name="Aerts A."/>
            <person name="Otillar R.P."/>
            <person name="Terry A.Y."/>
            <person name="Boore J.L."/>
            <person name="Simakov O."/>
            <person name="Marletaz F."/>
            <person name="Cho S.-J."/>
            <person name="Edsinger-Gonzales E."/>
            <person name="Havlak P."/>
            <person name="Kuo D.-H."/>
            <person name="Larsson T."/>
            <person name="Lv J."/>
            <person name="Arendt D."/>
            <person name="Savage R."/>
            <person name="Osoegawa K."/>
            <person name="de Jong P."/>
            <person name="Lindberg D.R."/>
            <person name="Seaver E.C."/>
            <person name="Weisblat D.A."/>
            <person name="Putnam N.H."/>
            <person name="Grigoriev I.V."/>
            <person name="Rokhsar D.S."/>
        </authorList>
    </citation>
    <scope>NUCLEOTIDE SEQUENCE</scope>
</reference>
<dbReference type="GO" id="GO:0008168">
    <property type="term" value="F:methyltransferase activity"/>
    <property type="evidence" value="ECO:0007669"/>
    <property type="project" value="UniProtKB-UniRule"/>
</dbReference>
<dbReference type="RefSeq" id="XP_009011201.1">
    <property type="nucleotide sequence ID" value="XM_009012953.1"/>
</dbReference>
<organism evidence="9 10">
    <name type="scientific">Helobdella robusta</name>
    <name type="common">Californian leech</name>
    <dbReference type="NCBI Taxonomy" id="6412"/>
    <lineage>
        <taxon>Eukaryota</taxon>
        <taxon>Metazoa</taxon>
        <taxon>Spiralia</taxon>
        <taxon>Lophotrochozoa</taxon>
        <taxon>Annelida</taxon>
        <taxon>Clitellata</taxon>
        <taxon>Hirudinea</taxon>
        <taxon>Rhynchobdellida</taxon>
        <taxon>Glossiphoniidae</taxon>
        <taxon>Helobdella</taxon>
    </lineage>
</organism>
<dbReference type="KEGG" id="hro:HELRODRAFT_167446"/>
<proteinExistence type="predicted"/>
<keyword evidence="4 6" id="KW-0862">Zinc</keyword>
<dbReference type="STRING" id="6412.T1EZE1"/>
<dbReference type="GO" id="GO:0046872">
    <property type="term" value="F:metal ion binding"/>
    <property type="evidence" value="ECO:0007669"/>
    <property type="project" value="UniProtKB-KW"/>
</dbReference>
<dbReference type="Proteomes" id="UP000015101">
    <property type="component" value="Unassembled WGS sequence"/>
</dbReference>
<dbReference type="EMBL" id="AMQM01002783">
    <property type="status" value="NOT_ANNOTATED_CDS"/>
    <property type="molecule type" value="Genomic_DNA"/>
</dbReference>
<dbReference type="OrthoDB" id="261426at2759"/>
<evidence type="ECO:0000313" key="8">
    <source>
        <dbReference type="EMBL" id="ESO10932.1"/>
    </source>
</evidence>
<dbReference type="OMA" id="CSQPEVI"/>
<dbReference type="FunFam" id="3.20.20.330:FF:000002">
    <property type="entry name" value="Homocysteine S-methyltransferase"/>
    <property type="match status" value="1"/>
</dbReference>
<sequence length="326" mass="36673">MADSRSFEEAKVMDGGFSTLLIEEFNHPEINGDPLWGARVILTNPQDIVAAHIRYLEAGADLIETCTYQATVEGFVKHCGVSVTEAEELIEKGVKLCLQSRDKFWATKKKSDEIKVLGSIGPYGAFLSNRSEYSGSYVDTMSIEQLKNWHKLQLEPVCRAGADIIAFETFTTAKEPLAIVQLMKEYPYSKFYISFNFKDDKETWHSDTAEDVVNKILRTQPRKNNLIGLGINCTKPEYVENLLSKMKIEMNKTLRDDVCLIAYPNGGSEWMNDGSWDPSKSTAQWHVNVPKWVTAGAKWIGGCCTTTHHDIAIIKKIIDDMKTGET</sequence>
<dbReference type="eggNOG" id="KOG1579">
    <property type="taxonomic scope" value="Eukaryota"/>
</dbReference>
<dbReference type="Pfam" id="PF02574">
    <property type="entry name" value="S-methyl_trans"/>
    <property type="match status" value="1"/>
</dbReference>
<dbReference type="EMBL" id="KB095858">
    <property type="protein sequence ID" value="ESO10932.1"/>
    <property type="molecule type" value="Genomic_DNA"/>
</dbReference>
<dbReference type="EnsemblMetazoa" id="HelroT167446">
    <property type="protein sequence ID" value="HelroP167446"/>
    <property type="gene ID" value="HelroG167446"/>
</dbReference>
<evidence type="ECO:0000313" key="9">
    <source>
        <dbReference type="EnsemblMetazoa" id="HelroP167446"/>
    </source>
</evidence>
<keyword evidence="3 6" id="KW-0479">Metal-binding</keyword>
<dbReference type="InterPro" id="IPR051486">
    <property type="entry name" value="Hcy_S-methyltransferase"/>
</dbReference>
<name>T1EZE1_HELRO</name>
<feature type="binding site" evidence="6">
    <location>
        <position position="304"/>
    </location>
    <ligand>
        <name>Zn(2+)</name>
        <dbReference type="ChEBI" id="CHEBI:29105"/>
    </ligand>
</feature>